<sequence length="2742" mass="308985">MSSQGLSNKRSSRSDLRSQLEDIQRKIDRNNSMKKQKQYNENSNDIIVSNSPLERKLSTSSKRKSSGGGPFSTVLSKRRDSSSSLPMFPGSTTHENVISNLGSTQKDMGFVMDLSDNLLMECRKLQAQVKQKNTTLQELEIKYQALKVKFDEIDKQQTSLVKENVDLKDSNWDLDMKYRELKKNFDDLTIKFVNQQTEFDNQIKNTNDLKLKLEESLFEKNGLDKDFKKLKQEYMSEVKDLKNYINDLNNENDELHEKLEVLNVKLTNLNSQLLQSTKPTLSKDLSQQQGPHLEVETLKVSLETANKTIHRLQQDLDKLRSKDTTPLMSSGTDIKTSSSSTDQSDSDTEERVPLSEDIFDSAAKQDSEDEQEDDSDSIDEIVQKYVKSHNYILVPATEYEKLQTPKKELSDTDHCKILEEKGYKIFSANDFQSIEKRLKTLEFPPLELLQKEASKHNHVLLSNDNYSTLMAASESTLDLQQLKETASQVGYELVDQDTYKDLNRPLTLDDLKLKATVLGYTIIPDEDHAALIKPKTLEATKNLAHSFNHVAIPAEEYTDLKTSIESPTLDQIALHAKNHDMTLINFEELNKLKSSYESPSKDYILEKTKNFGLVPVESTVYNDLLSHKNSPSLDFINNHLLKLNKTIIDFSELDNLKTQIKNPSREYLEDHASDIECLLVDSLSYNNLKENINSPSIDYLKQKAEQASYTLLSLHEFKNLTDELSQPKLQYLKDKASTLGYVVINLEDYQKLTKKASNPTKDELIESASRLGYTLVPGEELKDLRYALDSPSINYIEEKARVYGLVTIEEDKLNDLKNKSNNRESILDNVKLHGFIPVPIADFNVLENSTVSKASISGLKPRLEELNYVPVPITEYESLITPLTERANKNDTLELCEKYGLKPVTLEEYETLRQKSTEPILSEHDVMSYAKEHNNTVIPIAVYNEMKQTLESPSLDKLKDYALKYNLTLLETGKYNDLASNHASPSIDYVKEKANSLGYEVVPHMDYNEMKNNIDEPSRAFIVSAASKLGLITLTDTEFKGFTEKIESPSDEYIMQKLTENGKVALDAAEFDTLKRKIEYPTVEELQNSCKTQNLVLLPEFEYQTMVTKLETPDLAYIQDAASKIDYKLVKSEVYEQLIKTSNSPDIEFLITKAADYGKIVVSKNEYEQHKAISTNPTVTDVKRLSSMIGLTSISTSAYTALQDSLDHPSLDYLKSKATENGSVLLSEIEFNSLKNPSIDDINSLIVSHRKSLIDVDQLEAFKNPDLEWLKKSSQKHGYSLIENKELTCLQNPTFDNLKNHISRLNCEIVPLSLLNKEFTENGNILLDKDTFEELMDSSIDTMTKEKFIEFSKKFYLKAIPVAEYKTLITPLDEEGLQEEASQLGYIAIRREEYDFIKAASESPDEDTINKSAANLGMCLVNIKEYETLKNESNNPTKADFERKANKLGLVVMPEDKYKSLLKDFKPQKVSTATTPSSKVLASKEFFEQVIRDENRKDVILESGRSLGFVRLSTEEYKKLLEGQKKHLLTKGDIYSGAKDFNLTVLPSDEYRALLRKRNTRDSFTLADLNTLARRMRMKLIPVESTAAISSESPDQDDSYISCHSNSSFASLVHTRTKEKLLTASDSNNSIHSLLAYDSPNNETAVLLDMQTAESPIDNTPQNADDPLKKTAHKVESVAEPVYENQNVNYTFESLEKLALERGYVLVPKLEYENKNTFVETAFSSPTEGPEHVEGIKESNLENGTKEMVINEKFDSKNLETKGEIASDNSTSNSEPSVEGKDLDEVENNDSDTFNNETSTLELIVQNKDCEDVEGSAGDDDDDSDTSSFQSTWDENTILERASKIGLTVLPTLEYEKLKAPLTVELLEEEANKLGFKMLPYENYEELIKPIDSDVIRGKATAFGLKVITDDEYTNLSSPPEIKDLKELATKNDMTLITIEEHNSLINPPDEYLAQLAEKRQMNLVPHEAYKELVSKPTSVEALQQLATPLQAVVVPQYEFSEMSVKAQEYPGDEESLGKLASKFGLCVIEVDELESIKDKLKDSVPKDKIPEYLKSTGLEVVDSELADKVQDFENKHKDGKLNKEELMKQCVSQGYALIPENELRDMEKLLEDSILTNKNISQKAKLVGYTAIPTQDFEELNYAAEKSLTEPDVYKLAESMGLCVVTREEYETLQKIHLGDLNGTADVTTSEVPAPVFREMDSDIVSPAMESAGGKNTTSIDENDLLAYADAHALMLVSKEKYRKLLKANDVPILSKEEVVERARDFGLIAIDQAEFDGINQQLANNDMNEDTIVTKAAEFGLVPIKKEYFQEIKEELEHPSFTKEQIMQEALNFNLVILDKSEYKQLKRASVVGSSNMSKRSKNNTLENASFSPPASSIPQLDNQQQTLDPAASISRKVIIEDVDEDASSINTEQQTTTPAPGSMNTGELKANCEKLGFLCIPERLFVTTATCPKPKSSDVVVLPKDYYVGLLEFSAKKNDEADKKHSASGNNNNTPSGSRSSASSFISKERANVSGIPSSGHNVLSNRSGVPVPLPKSSDTHSDKLSLVSVSSLTEPSIIPALTQTVIGEYLYKYYHRFGVFTNVRHERYFWVHPYTMTLYWSTSNPVLDSPQTSKTKGAAITGVKSVDDPNPFPPGVYHKSIIIKTDSREIKITCSTRQRHNIWYNSLRYLLQKNMDGINLEAESLSRTEALLRPLANGKSQAQKKKTSTRKNSSLNKKSSFSLRKTSSSLFHSNKDGN</sequence>
<feature type="compositionally biased region" description="Polar residues" evidence="2">
    <location>
        <begin position="82"/>
        <end position="93"/>
    </location>
</feature>
<dbReference type="GO" id="GO:0000226">
    <property type="term" value="P:microtubule cytoskeleton organization"/>
    <property type="evidence" value="ECO:0007669"/>
    <property type="project" value="TreeGrafter"/>
</dbReference>
<evidence type="ECO:0000259" key="3">
    <source>
        <dbReference type="SMART" id="SM00233"/>
    </source>
</evidence>
<gene>
    <name evidence="4" type="ORF">SCODWIG_00245</name>
</gene>
<name>A0A376B1Y3_9ASCO</name>
<feature type="compositionally biased region" description="Low complexity" evidence="2">
    <location>
        <begin position="2714"/>
        <end position="2735"/>
    </location>
</feature>
<feature type="region of interest" description="Disordered" evidence="2">
    <location>
        <begin position="2356"/>
        <end position="2384"/>
    </location>
</feature>
<dbReference type="OrthoDB" id="2149224at2759"/>
<feature type="compositionally biased region" description="Acidic residues" evidence="2">
    <location>
        <begin position="1812"/>
        <end position="1825"/>
    </location>
</feature>
<reference evidence="5" key="1">
    <citation type="submission" date="2018-06" db="EMBL/GenBank/DDBJ databases">
        <authorList>
            <person name="Guldener U."/>
        </authorList>
    </citation>
    <scope>NUCLEOTIDE SEQUENCE [LARGE SCALE GENOMIC DNA]</scope>
    <source>
        <strain evidence="5">UTAD17</strain>
    </source>
</reference>
<dbReference type="EMBL" id="UFAJ01000017">
    <property type="protein sequence ID" value="SSD58484.1"/>
    <property type="molecule type" value="Genomic_DNA"/>
</dbReference>
<evidence type="ECO:0000256" key="2">
    <source>
        <dbReference type="SAM" id="MobiDB-lite"/>
    </source>
</evidence>
<dbReference type="GO" id="GO:0005739">
    <property type="term" value="C:mitochondrion"/>
    <property type="evidence" value="ECO:0007669"/>
    <property type="project" value="TreeGrafter"/>
</dbReference>
<evidence type="ECO:0000313" key="4">
    <source>
        <dbReference type="EMBL" id="SSD58484.1"/>
    </source>
</evidence>
<feature type="compositionally biased region" description="Polar residues" evidence="2">
    <location>
        <begin position="2410"/>
        <end position="2428"/>
    </location>
</feature>
<feature type="compositionally biased region" description="Polar residues" evidence="2">
    <location>
        <begin position="39"/>
        <end position="52"/>
    </location>
</feature>
<feature type="domain" description="PH" evidence="3">
    <location>
        <begin position="2568"/>
        <end position="2678"/>
    </location>
</feature>
<dbReference type="CDD" id="cd13365">
    <property type="entry name" value="PH_PLC_plant-like"/>
    <property type="match status" value="1"/>
</dbReference>
<dbReference type="PANTHER" id="PTHR28190:SF1">
    <property type="entry name" value="NUCLEAR MIGRATION PROTEIN NUM1"/>
    <property type="match status" value="1"/>
</dbReference>
<feature type="region of interest" description="Disordered" evidence="2">
    <location>
        <begin position="1"/>
        <end position="93"/>
    </location>
</feature>
<dbReference type="InterPro" id="IPR053005">
    <property type="entry name" value="Nuclear_Pos-Cytoskel_Interact"/>
</dbReference>
<dbReference type="VEuPathDB" id="FungiDB:SCODWIG_00245"/>
<dbReference type="GO" id="GO:0005938">
    <property type="term" value="C:cell cortex"/>
    <property type="evidence" value="ECO:0007669"/>
    <property type="project" value="InterPro"/>
</dbReference>
<feature type="compositionally biased region" description="Basic and acidic residues" evidence="2">
    <location>
        <begin position="12"/>
        <end position="31"/>
    </location>
</feature>
<feature type="coiled-coil region" evidence="1">
    <location>
        <begin position="122"/>
        <end position="156"/>
    </location>
</feature>
<dbReference type="Proteomes" id="UP000262825">
    <property type="component" value="Unassembled WGS sequence"/>
</dbReference>
<dbReference type="Pfam" id="PF12814">
    <property type="entry name" value="Mcp5_PH"/>
    <property type="match status" value="1"/>
</dbReference>
<feature type="region of interest" description="Disordered" evidence="2">
    <location>
        <begin position="2698"/>
        <end position="2742"/>
    </location>
</feature>
<feature type="region of interest" description="Disordered" evidence="2">
    <location>
        <begin position="1753"/>
        <end position="1797"/>
    </location>
</feature>
<feature type="compositionally biased region" description="Polar residues" evidence="2">
    <location>
        <begin position="1767"/>
        <end position="1776"/>
    </location>
</feature>
<keyword evidence="1" id="KW-0175">Coiled coil</keyword>
<protein>
    <recommendedName>
        <fullName evidence="3">PH domain-containing protein</fullName>
    </recommendedName>
</protein>
<evidence type="ECO:0000313" key="5">
    <source>
        <dbReference type="Proteomes" id="UP000262825"/>
    </source>
</evidence>
<dbReference type="GO" id="GO:0015631">
    <property type="term" value="F:tubulin binding"/>
    <property type="evidence" value="ECO:0007669"/>
    <property type="project" value="TreeGrafter"/>
</dbReference>
<evidence type="ECO:0000256" key="1">
    <source>
        <dbReference type="SAM" id="Coils"/>
    </source>
</evidence>
<dbReference type="SUPFAM" id="SSF50729">
    <property type="entry name" value="PH domain-like"/>
    <property type="match status" value="1"/>
</dbReference>
<proteinExistence type="predicted"/>
<feature type="region of interest" description="Disordered" evidence="2">
    <location>
        <begin position="2407"/>
        <end position="2428"/>
    </location>
</feature>
<organism evidence="4 5">
    <name type="scientific">Saccharomycodes ludwigii</name>
    <dbReference type="NCBI Taxonomy" id="36035"/>
    <lineage>
        <taxon>Eukaryota</taxon>
        <taxon>Fungi</taxon>
        <taxon>Dikarya</taxon>
        <taxon>Ascomycota</taxon>
        <taxon>Saccharomycotina</taxon>
        <taxon>Saccharomycetes</taxon>
        <taxon>Saccharomycodales</taxon>
        <taxon>Saccharomycodaceae</taxon>
        <taxon>Saccharomycodes</taxon>
    </lineage>
</organism>
<feature type="compositionally biased region" description="Polar residues" evidence="2">
    <location>
        <begin position="2518"/>
        <end position="2531"/>
    </location>
</feature>
<feature type="region of interest" description="Disordered" evidence="2">
    <location>
        <begin position="317"/>
        <end position="378"/>
    </location>
</feature>
<dbReference type="PANTHER" id="PTHR28190">
    <property type="entry name" value="NUCLEAR MIGRATION PROTEIN NUM1"/>
    <property type="match status" value="1"/>
</dbReference>
<feature type="compositionally biased region" description="Basic and acidic residues" evidence="2">
    <location>
        <begin position="1753"/>
        <end position="1765"/>
    </location>
</feature>
<feature type="compositionally biased region" description="Low complexity" evidence="2">
    <location>
        <begin position="329"/>
        <end position="343"/>
    </location>
</feature>
<dbReference type="GO" id="GO:0032065">
    <property type="term" value="P:maintenance of protein location in cell cortex"/>
    <property type="evidence" value="ECO:0007669"/>
    <property type="project" value="InterPro"/>
</dbReference>
<feature type="compositionally biased region" description="Low complexity" evidence="2">
    <location>
        <begin position="2499"/>
        <end position="2509"/>
    </location>
</feature>
<dbReference type="GO" id="GO:0005543">
    <property type="term" value="F:phospholipid binding"/>
    <property type="evidence" value="ECO:0007669"/>
    <property type="project" value="InterPro"/>
</dbReference>
<feature type="region of interest" description="Disordered" evidence="2">
    <location>
        <begin position="1812"/>
        <end position="1832"/>
    </location>
</feature>
<dbReference type="InterPro" id="IPR001849">
    <property type="entry name" value="PH_domain"/>
</dbReference>
<feature type="region of interest" description="Disordered" evidence="2">
    <location>
        <begin position="2481"/>
        <end position="2545"/>
    </location>
</feature>
<dbReference type="InterPro" id="IPR024774">
    <property type="entry name" value="PH_dom-Mcp5-type"/>
</dbReference>
<keyword evidence="5" id="KW-1185">Reference proteome</keyword>
<accession>A0A376B1Y3</accession>
<dbReference type="SMART" id="SM00233">
    <property type="entry name" value="PH"/>
    <property type="match status" value="1"/>
</dbReference>
<feature type="compositionally biased region" description="Acidic residues" evidence="2">
    <location>
        <begin position="367"/>
        <end position="378"/>
    </location>
</feature>